<accession>A0A1C7DPF7</accession>
<dbReference type="InterPro" id="IPR036269">
    <property type="entry name" value="Rho_N_sf"/>
</dbReference>
<evidence type="ECO:0000259" key="1">
    <source>
        <dbReference type="SMART" id="SM00959"/>
    </source>
</evidence>
<protein>
    <recommendedName>
        <fullName evidence="1">Rho termination factor-like N-terminal domain-containing protein</fullName>
    </recommendedName>
</protein>
<dbReference type="STRING" id="1215089.BBI08_06265"/>
<dbReference type="OrthoDB" id="2974751at2"/>
<dbReference type="GO" id="GO:0006353">
    <property type="term" value="P:DNA-templated transcription termination"/>
    <property type="evidence" value="ECO:0007669"/>
    <property type="project" value="InterPro"/>
</dbReference>
<reference evidence="3" key="1">
    <citation type="submission" date="2016-07" db="EMBL/GenBank/DDBJ databases">
        <authorList>
            <person name="See-Too W.S."/>
        </authorList>
    </citation>
    <scope>NUCLEOTIDE SEQUENCE [LARGE SCALE GENOMIC DNA]</scope>
    <source>
        <strain evidence="3">DSM 24743</strain>
    </source>
</reference>
<gene>
    <name evidence="2" type="ORF">BBI08_06265</name>
</gene>
<dbReference type="Gene3D" id="1.10.720.10">
    <property type="match status" value="1"/>
</dbReference>
<dbReference type="SMART" id="SM00959">
    <property type="entry name" value="Rho_N"/>
    <property type="match status" value="1"/>
</dbReference>
<name>A0A1C7DPF7_9BACL</name>
<proteinExistence type="predicted"/>
<evidence type="ECO:0000313" key="2">
    <source>
        <dbReference type="EMBL" id="ANU13469.1"/>
    </source>
</evidence>
<dbReference type="KEGG" id="phc:BBI08_06265"/>
<organism evidence="2 3">
    <name type="scientific">Planococcus halocryophilus</name>
    <dbReference type="NCBI Taxonomy" id="1215089"/>
    <lineage>
        <taxon>Bacteria</taxon>
        <taxon>Bacillati</taxon>
        <taxon>Bacillota</taxon>
        <taxon>Bacilli</taxon>
        <taxon>Bacillales</taxon>
        <taxon>Caryophanaceae</taxon>
        <taxon>Planococcus</taxon>
    </lineage>
</organism>
<sequence>MPMFTANSYLSHKGSLVEPGADVELTEEQAKHLGDKVTPHAAAPEKPLEEKTVAELKAEAKQLEIEGYNDLKKDELVKAISESQK</sequence>
<dbReference type="Proteomes" id="UP000092687">
    <property type="component" value="Chromosome"/>
</dbReference>
<dbReference type="AlphaFoldDB" id="A0A1C7DPF7"/>
<dbReference type="InterPro" id="IPR011112">
    <property type="entry name" value="Rho-like_N"/>
</dbReference>
<feature type="domain" description="Rho termination factor-like N-terminal" evidence="1">
    <location>
        <begin position="47"/>
        <end position="85"/>
    </location>
</feature>
<evidence type="ECO:0000313" key="3">
    <source>
        <dbReference type="Proteomes" id="UP000092687"/>
    </source>
</evidence>
<keyword evidence="3" id="KW-1185">Reference proteome</keyword>
<dbReference type="Pfam" id="PF07498">
    <property type="entry name" value="Rho_N"/>
    <property type="match status" value="1"/>
</dbReference>
<dbReference type="EMBL" id="CP016537">
    <property type="protein sequence ID" value="ANU13469.1"/>
    <property type="molecule type" value="Genomic_DNA"/>
</dbReference>
<dbReference type="RefSeq" id="WP_008497864.1">
    <property type="nucleotide sequence ID" value="NZ_CP016537.2"/>
</dbReference>
<reference evidence="3" key="2">
    <citation type="submission" date="2016-10" db="EMBL/GenBank/DDBJ databases">
        <authorList>
            <person name="See-Too W.S."/>
        </authorList>
    </citation>
    <scope>NUCLEOTIDE SEQUENCE [LARGE SCALE GENOMIC DNA]</scope>
    <source>
        <strain evidence="3">DSM 24743</strain>
    </source>
</reference>
<dbReference type="SUPFAM" id="SSF68912">
    <property type="entry name" value="Rho N-terminal domain-like"/>
    <property type="match status" value="1"/>
</dbReference>